<comment type="caution">
    <text evidence="1">The sequence shown here is derived from an EMBL/GenBank/DDBJ whole genome shotgun (WGS) entry which is preliminary data.</text>
</comment>
<organism evidence="1 3">
    <name type="scientific">Cherax quadricarinatus</name>
    <name type="common">Australian red claw crayfish</name>
    <dbReference type="NCBI Taxonomy" id="27406"/>
    <lineage>
        <taxon>Eukaryota</taxon>
        <taxon>Metazoa</taxon>
        <taxon>Ecdysozoa</taxon>
        <taxon>Arthropoda</taxon>
        <taxon>Crustacea</taxon>
        <taxon>Multicrustacea</taxon>
        <taxon>Malacostraca</taxon>
        <taxon>Eumalacostraca</taxon>
        <taxon>Eucarida</taxon>
        <taxon>Decapoda</taxon>
        <taxon>Pleocyemata</taxon>
        <taxon>Astacidea</taxon>
        <taxon>Parastacoidea</taxon>
        <taxon>Parastacidae</taxon>
        <taxon>Cherax</taxon>
    </lineage>
</organism>
<dbReference type="Proteomes" id="UP001445076">
    <property type="component" value="Unassembled WGS sequence"/>
</dbReference>
<evidence type="ECO:0000313" key="1">
    <source>
        <dbReference type="EMBL" id="KAK8718578.1"/>
    </source>
</evidence>
<gene>
    <name evidence="2" type="ORF">OTU49_004035</name>
    <name evidence="1" type="ORF">OTU49_014633</name>
</gene>
<name>A0AAW0VNV6_CHEQU</name>
<feature type="non-terminal residue" evidence="1">
    <location>
        <position position="1"/>
    </location>
</feature>
<evidence type="ECO:0000313" key="2">
    <source>
        <dbReference type="EMBL" id="KAK8738080.1"/>
    </source>
</evidence>
<dbReference type="EMBL" id="JARKIK010000040">
    <property type="protein sequence ID" value="KAK8738080.1"/>
    <property type="molecule type" value="Genomic_DNA"/>
</dbReference>
<evidence type="ECO:0000313" key="3">
    <source>
        <dbReference type="Proteomes" id="UP001445076"/>
    </source>
</evidence>
<protein>
    <submittedName>
        <fullName evidence="1">Uncharacterized protein</fullName>
    </submittedName>
</protein>
<dbReference type="EMBL" id="JARKIK010005293">
    <property type="protein sequence ID" value="KAK8718578.1"/>
    <property type="molecule type" value="Genomic_DNA"/>
</dbReference>
<accession>A0AAW0VNV6</accession>
<keyword evidence="3" id="KW-1185">Reference proteome</keyword>
<reference evidence="1 3" key="1">
    <citation type="journal article" date="2024" name="BMC Genomics">
        <title>Genome assembly of redclaw crayfish (Cherax quadricarinatus) provides insights into its immune adaptation and hypoxia tolerance.</title>
        <authorList>
            <person name="Liu Z."/>
            <person name="Zheng J."/>
            <person name="Li H."/>
            <person name="Fang K."/>
            <person name="Wang S."/>
            <person name="He J."/>
            <person name="Zhou D."/>
            <person name="Weng S."/>
            <person name="Chi M."/>
            <person name="Gu Z."/>
            <person name="He J."/>
            <person name="Li F."/>
            <person name="Wang M."/>
        </authorList>
    </citation>
    <scope>NUCLEOTIDE SEQUENCE [LARGE SCALE GENOMIC DNA]</scope>
    <source>
        <strain evidence="1">ZL_2023a</strain>
    </source>
</reference>
<sequence>IIPPSSNLHSPTSFLPSVLPSSFIPSIYPPLIFPSSFLPLHHSLPLFYLHLSSPPSLPLSGIPILYSTLSSSLASPSLAISWYGSVPTLTVSAGVVGDLKKWNPLEGS</sequence>
<reference evidence="1" key="2">
    <citation type="submission" date="2024-01" db="EMBL/GenBank/DDBJ databases">
        <authorList>
            <person name="He J."/>
            <person name="Wang M."/>
            <person name="Zheng J."/>
            <person name="Liu Z."/>
        </authorList>
    </citation>
    <scope>NUCLEOTIDE SEQUENCE</scope>
    <source>
        <strain evidence="1">ZL_2023a</strain>
        <tissue evidence="1">Muscle</tissue>
    </source>
</reference>
<proteinExistence type="predicted"/>
<dbReference type="AlphaFoldDB" id="A0AAW0VNV6"/>